<evidence type="ECO:0000259" key="7">
    <source>
        <dbReference type="PROSITE" id="PS50103"/>
    </source>
</evidence>
<keyword evidence="10" id="KW-1185">Reference proteome</keyword>
<gene>
    <name evidence="9" type="ORF">SDJN03_18239</name>
</gene>
<dbReference type="Pfam" id="PF01585">
    <property type="entry name" value="G-patch"/>
    <property type="match status" value="1"/>
</dbReference>
<keyword evidence="2 4" id="KW-0863">Zinc-finger</keyword>
<feature type="compositionally biased region" description="Low complexity" evidence="6">
    <location>
        <begin position="478"/>
        <end position="487"/>
    </location>
</feature>
<evidence type="ECO:0000256" key="2">
    <source>
        <dbReference type="ARBA" id="ARBA00022771"/>
    </source>
</evidence>
<name>A0AAV6MQV0_9ROSI</name>
<dbReference type="AlphaFoldDB" id="A0AAV6MQV0"/>
<feature type="region of interest" description="Disordered" evidence="6">
    <location>
        <begin position="342"/>
        <end position="382"/>
    </location>
</feature>
<dbReference type="PANTHER" id="PTHR47650:SF2">
    <property type="entry name" value="ZINC FINGER CCCH DOMAIN-CONTAINING PROTEIN 22"/>
    <property type="match status" value="1"/>
</dbReference>
<organism evidence="9 10">
    <name type="scientific">Cucurbita argyrosperma subsp. sororia</name>
    <dbReference type="NCBI Taxonomy" id="37648"/>
    <lineage>
        <taxon>Eukaryota</taxon>
        <taxon>Viridiplantae</taxon>
        <taxon>Streptophyta</taxon>
        <taxon>Embryophyta</taxon>
        <taxon>Tracheophyta</taxon>
        <taxon>Spermatophyta</taxon>
        <taxon>Magnoliopsida</taxon>
        <taxon>eudicotyledons</taxon>
        <taxon>Gunneridae</taxon>
        <taxon>Pentapetalae</taxon>
        <taxon>rosids</taxon>
        <taxon>fabids</taxon>
        <taxon>Cucurbitales</taxon>
        <taxon>Cucurbitaceae</taxon>
        <taxon>Cucurbiteae</taxon>
        <taxon>Cucurbita</taxon>
    </lineage>
</organism>
<accession>A0AAV6MQV0</accession>
<evidence type="ECO:0000256" key="3">
    <source>
        <dbReference type="ARBA" id="ARBA00022833"/>
    </source>
</evidence>
<proteinExistence type="predicted"/>
<evidence type="ECO:0000256" key="1">
    <source>
        <dbReference type="ARBA" id="ARBA00022723"/>
    </source>
</evidence>
<dbReference type="Proteomes" id="UP000685013">
    <property type="component" value="Chromosome 12"/>
</dbReference>
<dbReference type="GO" id="GO:0003676">
    <property type="term" value="F:nucleic acid binding"/>
    <property type="evidence" value="ECO:0007669"/>
    <property type="project" value="InterPro"/>
</dbReference>
<keyword evidence="1 4" id="KW-0479">Metal-binding</keyword>
<dbReference type="PROSITE" id="PS50103">
    <property type="entry name" value="ZF_C3H1"/>
    <property type="match status" value="1"/>
</dbReference>
<dbReference type="GO" id="GO:0008270">
    <property type="term" value="F:zinc ion binding"/>
    <property type="evidence" value="ECO:0007669"/>
    <property type="project" value="UniProtKB-KW"/>
</dbReference>
<feature type="coiled-coil region" evidence="5">
    <location>
        <begin position="1"/>
        <end position="64"/>
    </location>
</feature>
<evidence type="ECO:0000256" key="4">
    <source>
        <dbReference type="PROSITE-ProRule" id="PRU00723"/>
    </source>
</evidence>
<dbReference type="InterPro" id="IPR041367">
    <property type="entry name" value="Znf-CCCH_4"/>
</dbReference>
<keyword evidence="3 4" id="KW-0862">Zinc</keyword>
<feature type="domain" description="C3H1-type" evidence="7">
    <location>
        <begin position="143"/>
        <end position="170"/>
    </location>
</feature>
<dbReference type="EMBL" id="JAGKQH010000012">
    <property type="protein sequence ID" value="KAG6585506.1"/>
    <property type="molecule type" value="Genomic_DNA"/>
</dbReference>
<feature type="compositionally biased region" description="Basic and acidic residues" evidence="6">
    <location>
        <begin position="412"/>
        <end position="421"/>
    </location>
</feature>
<dbReference type="InterPro" id="IPR000571">
    <property type="entry name" value="Znf_CCCH"/>
</dbReference>
<dbReference type="SMART" id="SM00443">
    <property type="entry name" value="G_patch"/>
    <property type="match status" value="1"/>
</dbReference>
<reference evidence="9 10" key="1">
    <citation type="journal article" date="2021" name="Hortic Res">
        <title>The domestication of Cucurbita argyrosperma as revealed by the genome of its wild relative.</title>
        <authorList>
            <person name="Barrera-Redondo J."/>
            <person name="Sanchez-de la Vega G."/>
            <person name="Aguirre-Liguori J.A."/>
            <person name="Castellanos-Morales G."/>
            <person name="Gutierrez-Guerrero Y.T."/>
            <person name="Aguirre-Dugua X."/>
            <person name="Aguirre-Planter E."/>
            <person name="Tenaillon M.I."/>
            <person name="Lira-Saade R."/>
            <person name="Eguiarte L.E."/>
        </authorList>
    </citation>
    <scope>NUCLEOTIDE SEQUENCE [LARGE SCALE GENOMIC DNA]</scope>
    <source>
        <strain evidence="9">JBR-2021</strain>
    </source>
</reference>
<feature type="region of interest" description="Disordered" evidence="6">
    <location>
        <begin position="398"/>
        <end position="421"/>
    </location>
</feature>
<dbReference type="InterPro" id="IPR000467">
    <property type="entry name" value="G_patch_dom"/>
</dbReference>
<evidence type="ECO:0000313" key="9">
    <source>
        <dbReference type="EMBL" id="KAG6585506.1"/>
    </source>
</evidence>
<dbReference type="PANTHER" id="PTHR47650">
    <property type="entry name" value="ZINC FINGER CCCH DOMAIN-CONTAINING PROTEIN 22"/>
    <property type="match status" value="1"/>
</dbReference>
<feature type="compositionally biased region" description="Basic residues" evidence="6">
    <location>
        <begin position="356"/>
        <end position="368"/>
    </location>
</feature>
<dbReference type="Pfam" id="PF18044">
    <property type="entry name" value="zf-CCCH_4"/>
    <property type="match status" value="1"/>
</dbReference>
<feature type="zinc finger region" description="C3H1-type" evidence="4">
    <location>
        <begin position="143"/>
        <end position="170"/>
    </location>
</feature>
<sequence>MANEEERVLEHQLELQLHEQRDSLSALQDALASDASNPELLAVHEELLQAIKEAEEGLLHLKRARLLREADSVLRGCDSNAVEDVKVESLDPTDVQPEPLEDRSFIVGSKCRFRHTDGRWYDGEIVGLNGSNSAKISFLTPTTDNMLICKFFLQQRCRFGTSCRLSHGVDIPLTSLRRYVPTIWNQSLAGSSVWALSSRNGVWRQAELESWDNALQVAQVVFKDDRSSQNLGPEDIALSEYAQISDGEESDSSLVQSDSSDYDEDDLQGLGFLESSAQQRGIQTETAIFAKWENHTRGIASKMMANMGYREGMGLGASGQGMLNPIPVKVLPAKQSLDHALESQKEDNTNDENNGKKRSRGGKRKRDKKFAAATRAAKDVEESRPDVFNLINNHLAMHNGELNNGSTKKQKDKGSAADGKKVDRRSLIAYDDEVKDLRIRIEKLEEMVNRNKKEKVVYEAALRKLTETRKALAEAEAAHASASNAVTSREKEKRWLKF</sequence>
<feature type="region of interest" description="Disordered" evidence="6">
    <location>
        <begin position="473"/>
        <end position="498"/>
    </location>
</feature>
<feature type="region of interest" description="Disordered" evidence="6">
    <location>
        <begin position="245"/>
        <end position="267"/>
    </location>
</feature>
<dbReference type="SMART" id="SM00356">
    <property type="entry name" value="ZnF_C3H1"/>
    <property type="match status" value="1"/>
</dbReference>
<feature type="non-terminal residue" evidence="9">
    <location>
        <position position="1"/>
    </location>
</feature>
<feature type="compositionally biased region" description="Basic and acidic residues" evidence="6">
    <location>
        <begin position="488"/>
        <end position="498"/>
    </location>
</feature>
<feature type="domain" description="G-patch" evidence="8">
    <location>
        <begin position="296"/>
        <end position="342"/>
    </location>
</feature>
<keyword evidence="5" id="KW-0175">Coiled coil</keyword>
<evidence type="ECO:0000256" key="5">
    <source>
        <dbReference type="SAM" id="Coils"/>
    </source>
</evidence>
<protein>
    <submittedName>
        <fullName evidence="9">Zinc finger CCCH domain-containing protein 18</fullName>
    </submittedName>
</protein>
<comment type="caution">
    <text evidence="9">The sequence shown here is derived from an EMBL/GenBank/DDBJ whole genome shotgun (WGS) entry which is preliminary data.</text>
</comment>
<dbReference type="PROSITE" id="PS50174">
    <property type="entry name" value="G_PATCH"/>
    <property type="match status" value="1"/>
</dbReference>
<evidence type="ECO:0000313" key="10">
    <source>
        <dbReference type="Proteomes" id="UP000685013"/>
    </source>
</evidence>
<evidence type="ECO:0000259" key="8">
    <source>
        <dbReference type="PROSITE" id="PS50174"/>
    </source>
</evidence>
<evidence type="ECO:0000256" key="6">
    <source>
        <dbReference type="SAM" id="MobiDB-lite"/>
    </source>
</evidence>